<dbReference type="OrthoDB" id="4362138at2759"/>
<accession>A0A0M9WKM5</accession>
<reference evidence="1 2" key="1">
    <citation type="submission" date="2015-08" db="EMBL/GenBank/DDBJ databases">
        <title>Genome sequencing of Penicillium nordicum.</title>
        <authorList>
            <person name="Nguyen H.D."/>
            <person name="Seifert K.A."/>
        </authorList>
    </citation>
    <scope>NUCLEOTIDE SEQUENCE [LARGE SCALE GENOMIC DNA]</scope>
    <source>
        <strain evidence="1 2">DAOMC 185683</strain>
    </source>
</reference>
<dbReference type="Proteomes" id="UP000037696">
    <property type="component" value="Unassembled WGS sequence"/>
</dbReference>
<gene>
    <name evidence="1" type="ORF">ACN38_g635</name>
</gene>
<proteinExistence type="predicted"/>
<evidence type="ECO:0000313" key="2">
    <source>
        <dbReference type="Proteomes" id="UP000037696"/>
    </source>
</evidence>
<name>A0A0M9WKM5_9EURO</name>
<dbReference type="EMBL" id="LHQQ01000005">
    <property type="protein sequence ID" value="KOS48455.1"/>
    <property type="molecule type" value="Genomic_DNA"/>
</dbReference>
<keyword evidence="2" id="KW-1185">Reference proteome</keyword>
<evidence type="ECO:0000313" key="1">
    <source>
        <dbReference type="EMBL" id="KOS48455.1"/>
    </source>
</evidence>
<organism evidence="1 2">
    <name type="scientific">Penicillium nordicum</name>
    <dbReference type="NCBI Taxonomy" id="229535"/>
    <lineage>
        <taxon>Eukaryota</taxon>
        <taxon>Fungi</taxon>
        <taxon>Dikarya</taxon>
        <taxon>Ascomycota</taxon>
        <taxon>Pezizomycotina</taxon>
        <taxon>Eurotiomycetes</taxon>
        <taxon>Eurotiomycetidae</taxon>
        <taxon>Eurotiales</taxon>
        <taxon>Aspergillaceae</taxon>
        <taxon>Penicillium</taxon>
    </lineage>
</organism>
<comment type="caution">
    <text evidence="1">The sequence shown here is derived from an EMBL/GenBank/DDBJ whole genome shotgun (WGS) entry which is preliminary data.</text>
</comment>
<protein>
    <submittedName>
        <fullName evidence="1">Uncharacterized protein</fullName>
    </submittedName>
</protein>
<dbReference type="AlphaFoldDB" id="A0A0M9WKM5"/>
<sequence length="67" mass="7403">MYARNIVLGNNDAIQTAMVRLDKVTQVEARLVGSKTLRRVVDGISVTVNGKLRYFVHACIDHHSGHG</sequence>